<keyword evidence="4" id="KW-1185">Reference proteome</keyword>
<feature type="compositionally biased region" description="Low complexity" evidence="2">
    <location>
        <begin position="95"/>
        <end position="104"/>
    </location>
</feature>
<accession>A0AAN8IEE9</accession>
<dbReference type="AlphaFoldDB" id="A0AAN8IEE9"/>
<feature type="compositionally biased region" description="Polar residues" evidence="2">
    <location>
        <begin position="75"/>
        <end position="91"/>
    </location>
</feature>
<dbReference type="Proteomes" id="UP001331761">
    <property type="component" value="Unassembled WGS sequence"/>
</dbReference>
<organism evidence="3 4">
    <name type="scientific">Trichostrongylus colubriformis</name>
    <name type="common">Black scour worm</name>
    <dbReference type="NCBI Taxonomy" id="6319"/>
    <lineage>
        <taxon>Eukaryota</taxon>
        <taxon>Metazoa</taxon>
        <taxon>Ecdysozoa</taxon>
        <taxon>Nematoda</taxon>
        <taxon>Chromadorea</taxon>
        <taxon>Rhabditida</taxon>
        <taxon>Rhabditina</taxon>
        <taxon>Rhabditomorpha</taxon>
        <taxon>Strongyloidea</taxon>
        <taxon>Trichostrongylidae</taxon>
        <taxon>Trichostrongylus</taxon>
    </lineage>
</organism>
<evidence type="ECO:0000256" key="2">
    <source>
        <dbReference type="SAM" id="MobiDB-lite"/>
    </source>
</evidence>
<dbReference type="EMBL" id="WIXE01017562">
    <property type="protein sequence ID" value="KAK5971624.1"/>
    <property type="molecule type" value="Genomic_DNA"/>
</dbReference>
<keyword evidence="1" id="KW-0175">Coiled coil</keyword>
<feature type="coiled-coil region" evidence="1">
    <location>
        <begin position="137"/>
        <end position="171"/>
    </location>
</feature>
<name>A0AAN8IEE9_TRICO</name>
<sequence>MLETPKRTTKQPLKTVNAAPPKPPAPERPKKERKPLYVPPPPKERKVVKTSTPHVKNGEKSIDTPNVSRIDETPSKPTSVKGKTQFPTSSFAGGKPMTTKTKPTVNGTASKAEISKEEKLRRLQYVTRACDALCVVISRTEQENARIRSQLEEANEKIARQSEIVDELRTHLAQRDKLHHEDLERHRSHNEQVTRSHADAIQRLKERHENQVGGLNSAI</sequence>
<evidence type="ECO:0000313" key="3">
    <source>
        <dbReference type="EMBL" id="KAK5971624.1"/>
    </source>
</evidence>
<evidence type="ECO:0000313" key="4">
    <source>
        <dbReference type="Proteomes" id="UP001331761"/>
    </source>
</evidence>
<comment type="caution">
    <text evidence="3">The sequence shown here is derived from an EMBL/GenBank/DDBJ whole genome shotgun (WGS) entry which is preliminary data.</text>
</comment>
<protein>
    <submittedName>
        <fullName evidence="3">Uncharacterized protein</fullName>
    </submittedName>
</protein>
<feature type="region of interest" description="Disordered" evidence="2">
    <location>
        <begin position="1"/>
        <end position="110"/>
    </location>
</feature>
<proteinExistence type="predicted"/>
<reference evidence="3 4" key="1">
    <citation type="submission" date="2019-10" db="EMBL/GenBank/DDBJ databases">
        <title>Assembly and Annotation for the nematode Trichostrongylus colubriformis.</title>
        <authorList>
            <person name="Martin J."/>
        </authorList>
    </citation>
    <scope>NUCLEOTIDE SEQUENCE [LARGE SCALE GENOMIC DNA]</scope>
    <source>
        <strain evidence="3">G859</strain>
        <tissue evidence="3">Whole worm</tissue>
    </source>
</reference>
<evidence type="ECO:0000256" key="1">
    <source>
        <dbReference type="SAM" id="Coils"/>
    </source>
</evidence>
<gene>
    <name evidence="3" type="ORF">GCK32_016413</name>
</gene>